<dbReference type="Proteomes" id="UP000625711">
    <property type="component" value="Unassembled WGS sequence"/>
</dbReference>
<sequence>MGSRPANGARAKGCGGEGVAWRAFGESDSVARGWGPCSRYCRFVSAERWSKDASSSLSSVHKLVNMLSLAVLHERINKMNVSPRIISQRITTVVLKIIGLKSSELLT</sequence>
<comment type="caution">
    <text evidence="1">The sequence shown here is derived from an EMBL/GenBank/DDBJ whole genome shotgun (WGS) entry which is preliminary data.</text>
</comment>
<evidence type="ECO:0000313" key="2">
    <source>
        <dbReference type="Proteomes" id="UP000625711"/>
    </source>
</evidence>
<reference evidence="1" key="1">
    <citation type="submission" date="2020-08" db="EMBL/GenBank/DDBJ databases">
        <title>Genome sequencing and assembly of the red palm weevil Rhynchophorus ferrugineus.</title>
        <authorList>
            <person name="Dias G.B."/>
            <person name="Bergman C.M."/>
            <person name="Manee M."/>
        </authorList>
    </citation>
    <scope>NUCLEOTIDE SEQUENCE</scope>
    <source>
        <strain evidence="1">AA-2017</strain>
        <tissue evidence="1">Whole larva</tissue>
    </source>
</reference>
<dbReference type="EMBL" id="JAACXV010000399">
    <property type="protein sequence ID" value="KAF7278500.1"/>
    <property type="molecule type" value="Genomic_DNA"/>
</dbReference>
<dbReference type="AlphaFoldDB" id="A0A834IIF7"/>
<keyword evidence="2" id="KW-1185">Reference proteome</keyword>
<proteinExistence type="predicted"/>
<name>A0A834IIF7_RHYFE</name>
<gene>
    <name evidence="1" type="ORF">GWI33_008401</name>
</gene>
<protein>
    <submittedName>
        <fullName evidence="1">Uncharacterized protein</fullName>
    </submittedName>
</protein>
<organism evidence="1 2">
    <name type="scientific">Rhynchophorus ferrugineus</name>
    <name type="common">Red palm weevil</name>
    <name type="synonym">Curculio ferrugineus</name>
    <dbReference type="NCBI Taxonomy" id="354439"/>
    <lineage>
        <taxon>Eukaryota</taxon>
        <taxon>Metazoa</taxon>
        <taxon>Ecdysozoa</taxon>
        <taxon>Arthropoda</taxon>
        <taxon>Hexapoda</taxon>
        <taxon>Insecta</taxon>
        <taxon>Pterygota</taxon>
        <taxon>Neoptera</taxon>
        <taxon>Endopterygota</taxon>
        <taxon>Coleoptera</taxon>
        <taxon>Polyphaga</taxon>
        <taxon>Cucujiformia</taxon>
        <taxon>Curculionidae</taxon>
        <taxon>Dryophthorinae</taxon>
        <taxon>Rhynchophorus</taxon>
    </lineage>
</organism>
<evidence type="ECO:0000313" key="1">
    <source>
        <dbReference type="EMBL" id="KAF7278500.1"/>
    </source>
</evidence>
<accession>A0A834IIF7</accession>